<organism evidence="2 3">
    <name type="scientific">Alkalibacillus silvisoli</name>
    <dbReference type="NCBI Taxonomy" id="392823"/>
    <lineage>
        <taxon>Bacteria</taxon>
        <taxon>Bacillati</taxon>
        <taxon>Bacillota</taxon>
        <taxon>Bacilli</taxon>
        <taxon>Bacillales</taxon>
        <taxon>Bacillaceae</taxon>
        <taxon>Alkalibacillus</taxon>
    </lineage>
</organism>
<proteinExistence type="predicted"/>
<evidence type="ECO:0000256" key="1">
    <source>
        <dbReference type="SAM" id="Phobius"/>
    </source>
</evidence>
<keyword evidence="1" id="KW-0472">Membrane</keyword>
<dbReference type="RefSeq" id="WP_343781751.1">
    <property type="nucleotide sequence ID" value="NZ_BAAACZ010000005.1"/>
</dbReference>
<evidence type="ECO:0000313" key="3">
    <source>
        <dbReference type="Proteomes" id="UP001500740"/>
    </source>
</evidence>
<sequence length="107" mass="12004">MTLLVRTVLEVLRIAAIFLILGVVAGFLITSLYEMAGIDLYGANNTLIGIGVFTLIFVLYRNRLQFSGWYKGKGRNRLFRRLTRVLVSFGCLLILAPVVIELINTII</sequence>
<evidence type="ECO:0000313" key="2">
    <source>
        <dbReference type="EMBL" id="GAA0454329.1"/>
    </source>
</evidence>
<comment type="caution">
    <text evidence="2">The sequence shown here is derived from an EMBL/GenBank/DDBJ whole genome shotgun (WGS) entry which is preliminary data.</text>
</comment>
<dbReference type="EMBL" id="BAAACZ010000005">
    <property type="protein sequence ID" value="GAA0454329.1"/>
    <property type="molecule type" value="Genomic_DNA"/>
</dbReference>
<name>A0ABN0ZP42_9BACI</name>
<dbReference type="Proteomes" id="UP001500740">
    <property type="component" value="Unassembled WGS sequence"/>
</dbReference>
<reference evidence="2 3" key="1">
    <citation type="journal article" date="2019" name="Int. J. Syst. Evol. Microbiol.">
        <title>The Global Catalogue of Microorganisms (GCM) 10K type strain sequencing project: providing services to taxonomists for standard genome sequencing and annotation.</title>
        <authorList>
            <consortium name="The Broad Institute Genomics Platform"/>
            <consortium name="The Broad Institute Genome Sequencing Center for Infectious Disease"/>
            <person name="Wu L."/>
            <person name="Ma J."/>
        </authorList>
    </citation>
    <scope>NUCLEOTIDE SEQUENCE [LARGE SCALE GENOMIC DNA]</scope>
    <source>
        <strain evidence="2 3">JCM 14193</strain>
    </source>
</reference>
<feature type="transmembrane region" description="Helical" evidence="1">
    <location>
        <begin position="41"/>
        <end position="60"/>
    </location>
</feature>
<feature type="transmembrane region" description="Helical" evidence="1">
    <location>
        <begin position="12"/>
        <end position="29"/>
    </location>
</feature>
<accession>A0ABN0ZP42</accession>
<keyword evidence="1" id="KW-0812">Transmembrane</keyword>
<evidence type="ECO:0008006" key="4">
    <source>
        <dbReference type="Google" id="ProtNLM"/>
    </source>
</evidence>
<keyword evidence="1" id="KW-1133">Transmembrane helix</keyword>
<gene>
    <name evidence="2" type="ORF">GCM10008935_06470</name>
</gene>
<feature type="transmembrane region" description="Helical" evidence="1">
    <location>
        <begin position="81"/>
        <end position="100"/>
    </location>
</feature>
<protein>
    <recommendedName>
        <fullName evidence="4">DUF3899 domain-containing protein</fullName>
    </recommendedName>
</protein>
<keyword evidence="3" id="KW-1185">Reference proteome</keyword>